<dbReference type="SUPFAM" id="SSF46689">
    <property type="entry name" value="Homeodomain-like"/>
    <property type="match status" value="1"/>
</dbReference>
<evidence type="ECO:0000259" key="12">
    <source>
        <dbReference type="PROSITE" id="PS51293"/>
    </source>
</evidence>
<feature type="domain" description="ZZ-type" evidence="11">
    <location>
        <begin position="31"/>
        <end position="86"/>
    </location>
</feature>
<evidence type="ECO:0000256" key="9">
    <source>
        <dbReference type="SAM" id="MobiDB-lite"/>
    </source>
</evidence>
<keyword evidence="7" id="KW-0539">Nucleus</keyword>
<dbReference type="CDD" id="cd00167">
    <property type="entry name" value="SANT"/>
    <property type="match status" value="1"/>
</dbReference>
<dbReference type="Gene3D" id="3.30.60.90">
    <property type="match status" value="1"/>
</dbReference>
<dbReference type="InterPro" id="IPR043145">
    <property type="entry name" value="Znf_ZZ_sf"/>
</dbReference>
<dbReference type="InterPro" id="IPR041983">
    <property type="entry name" value="ADA2-like_ZZ"/>
</dbReference>
<evidence type="ECO:0000259" key="13">
    <source>
        <dbReference type="PROSITE" id="PS51294"/>
    </source>
</evidence>
<dbReference type="PROSITE" id="PS50090">
    <property type="entry name" value="MYB_LIKE"/>
    <property type="match status" value="1"/>
</dbReference>
<evidence type="ECO:0000256" key="6">
    <source>
        <dbReference type="ARBA" id="ARBA00023163"/>
    </source>
</evidence>
<dbReference type="GO" id="GO:0003682">
    <property type="term" value="F:chromatin binding"/>
    <property type="evidence" value="ECO:0007669"/>
    <property type="project" value="TreeGrafter"/>
</dbReference>
<name>A0A336MXM7_CULSO</name>
<dbReference type="InterPro" id="IPR001005">
    <property type="entry name" value="SANT/Myb"/>
</dbReference>
<dbReference type="EMBL" id="UFQT01003641">
    <property type="protein sequence ID" value="SSX35162.1"/>
    <property type="molecule type" value="Genomic_DNA"/>
</dbReference>
<feature type="compositionally biased region" description="Basic residues" evidence="9">
    <location>
        <begin position="394"/>
        <end position="412"/>
    </location>
</feature>
<protein>
    <submittedName>
        <fullName evidence="14">CSON009245 protein</fullName>
    </submittedName>
</protein>
<proteinExistence type="predicted"/>
<accession>A0A336MXM7</accession>
<evidence type="ECO:0000256" key="1">
    <source>
        <dbReference type="ARBA" id="ARBA00004123"/>
    </source>
</evidence>
<dbReference type="InterPro" id="IPR000433">
    <property type="entry name" value="Znf_ZZ"/>
</dbReference>
<evidence type="ECO:0000256" key="7">
    <source>
        <dbReference type="ARBA" id="ARBA00023242"/>
    </source>
</evidence>
<keyword evidence="6" id="KW-0804">Transcription</keyword>
<dbReference type="SMART" id="SM00717">
    <property type="entry name" value="SANT"/>
    <property type="match status" value="1"/>
</dbReference>
<dbReference type="SMART" id="SM00291">
    <property type="entry name" value="ZnF_ZZ"/>
    <property type="match status" value="1"/>
</dbReference>
<dbReference type="Pfam" id="PF22941">
    <property type="entry name" value="TADA2A-like_3rd"/>
    <property type="match status" value="1"/>
</dbReference>
<evidence type="ECO:0000256" key="4">
    <source>
        <dbReference type="ARBA" id="ARBA00022833"/>
    </source>
</evidence>
<dbReference type="InterPro" id="IPR009057">
    <property type="entry name" value="Homeodomain-like_sf"/>
</dbReference>
<dbReference type="VEuPathDB" id="VectorBase:CSON009245"/>
<dbReference type="PROSITE" id="PS51293">
    <property type="entry name" value="SANT"/>
    <property type="match status" value="1"/>
</dbReference>
<evidence type="ECO:0000259" key="11">
    <source>
        <dbReference type="PROSITE" id="PS50135"/>
    </source>
</evidence>
<dbReference type="FunFam" id="3.30.60.90:FF:000008">
    <property type="entry name" value="Transcriptional adapter 2"/>
    <property type="match status" value="1"/>
</dbReference>
<dbReference type="GO" id="GO:0003713">
    <property type="term" value="F:transcription coactivator activity"/>
    <property type="evidence" value="ECO:0007669"/>
    <property type="project" value="TreeGrafter"/>
</dbReference>
<evidence type="ECO:0000259" key="10">
    <source>
        <dbReference type="PROSITE" id="PS50090"/>
    </source>
</evidence>
<dbReference type="Pfam" id="PF00249">
    <property type="entry name" value="Myb_DNA-binding"/>
    <property type="match status" value="1"/>
</dbReference>
<comment type="subcellular location">
    <subcellularLocation>
        <location evidence="1">Nucleus</location>
    </subcellularLocation>
</comment>
<dbReference type="InterPro" id="IPR017884">
    <property type="entry name" value="SANT_dom"/>
</dbReference>
<dbReference type="GO" id="GO:0006338">
    <property type="term" value="P:chromatin remodeling"/>
    <property type="evidence" value="ECO:0007669"/>
    <property type="project" value="TreeGrafter"/>
</dbReference>
<feature type="domain" description="SANT" evidence="12">
    <location>
        <begin position="91"/>
        <end position="143"/>
    </location>
</feature>
<dbReference type="PANTHER" id="PTHR12374">
    <property type="entry name" value="TRANSCRIPTIONAL ADAPTOR 2 ADA2 -RELATED"/>
    <property type="match status" value="1"/>
</dbReference>
<dbReference type="Gene3D" id="1.10.10.60">
    <property type="entry name" value="Homeodomain-like"/>
    <property type="match status" value="1"/>
</dbReference>
<dbReference type="SUPFAM" id="SSF57850">
    <property type="entry name" value="RING/U-box"/>
    <property type="match status" value="1"/>
</dbReference>
<dbReference type="InterPro" id="IPR017930">
    <property type="entry name" value="Myb_dom"/>
</dbReference>
<sequence length="432" mass="50993">MFIEELLGRRHTLQVKYWKLLKINPIKMELFAKYSCTNCQEEITGIRIHCAECPDYDSCLNCYSSGAQIGEHESDHSYQFMNSTGTLPLFKGNKGWSPTEELHLLDAIEQFGFGNWEDIARHIETRSADEARDKYIEKYLDSPIGRYTWEPEAEKRPVLIDHTLEEDEGPLGPKFTSKLPPLDITMEEALHVGYMAHRDDFEREYDTTAEKLVSVLALDPDDEEEDLLLKLAQIDIYQRRIRERARRKRLARDYQLAANFFRGYIKRLGQSRDQREFRERLRTFAQFYTCNEFERLVNSLERERSLRIRLSELNRYRYNGIQKIEETVHFEYHVATYGRYTGPYGHGKTHCGVIGPNGERLPGIWRQIFMGQPRLRRLRQATHHAEAATSSPGTRRKKRRNRLKFHRPKNHVAHRRPGLIRRLIAHSKLLCR</sequence>
<dbReference type="PROSITE" id="PS51294">
    <property type="entry name" value="HTH_MYB"/>
    <property type="match status" value="1"/>
</dbReference>
<dbReference type="GO" id="GO:0005634">
    <property type="term" value="C:nucleus"/>
    <property type="evidence" value="ECO:0007669"/>
    <property type="project" value="UniProtKB-SubCell"/>
</dbReference>
<keyword evidence="5" id="KW-0805">Transcription regulation</keyword>
<keyword evidence="2" id="KW-0479">Metal-binding</keyword>
<feature type="domain" description="HTH myb-type" evidence="13">
    <location>
        <begin position="96"/>
        <end position="144"/>
    </location>
</feature>
<evidence type="ECO:0000313" key="14">
    <source>
        <dbReference type="EMBL" id="SSX35162.1"/>
    </source>
</evidence>
<keyword evidence="4" id="KW-0862">Zinc</keyword>
<evidence type="ECO:0000256" key="8">
    <source>
        <dbReference type="PROSITE-ProRule" id="PRU00228"/>
    </source>
</evidence>
<evidence type="ECO:0000256" key="2">
    <source>
        <dbReference type="ARBA" id="ARBA00022723"/>
    </source>
</evidence>
<dbReference type="PROSITE" id="PS50135">
    <property type="entry name" value="ZF_ZZ_2"/>
    <property type="match status" value="1"/>
</dbReference>
<keyword evidence="3 8" id="KW-0863">Zinc-finger</keyword>
<dbReference type="PANTHER" id="PTHR12374:SF63">
    <property type="entry name" value="TRANSCRIPTIONAL ADAPTER 2-BETA"/>
    <property type="match status" value="1"/>
</dbReference>
<organism evidence="14">
    <name type="scientific">Culicoides sonorensis</name>
    <name type="common">Biting midge</name>
    <dbReference type="NCBI Taxonomy" id="179676"/>
    <lineage>
        <taxon>Eukaryota</taxon>
        <taxon>Metazoa</taxon>
        <taxon>Ecdysozoa</taxon>
        <taxon>Arthropoda</taxon>
        <taxon>Hexapoda</taxon>
        <taxon>Insecta</taxon>
        <taxon>Pterygota</taxon>
        <taxon>Neoptera</taxon>
        <taxon>Endopterygota</taxon>
        <taxon>Diptera</taxon>
        <taxon>Nematocera</taxon>
        <taxon>Chironomoidea</taxon>
        <taxon>Ceratopogonidae</taxon>
        <taxon>Ceratopogoninae</taxon>
        <taxon>Culicoides</taxon>
        <taxon>Monoculicoides</taxon>
    </lineage>
</organism>
<dbReference type="CDD" id="cd02335">
    <property type="entry name" value="ZZ_ADA2"/>
    <property type="match status" value="1"/>
</dbReference>
<dbReference type="GO" id="GO:0008270">
    <property type="term" value="F:zinc ion binding"/>
    <property type="evidence" value="ECO:0007669"/>
    <property type="project" value="UniProtKB-KW"/>
</dbReference>
<dbReference type="GO" id="GO:0006357">
    <property type="term" value="P:regulation of transcription by RNA polymerase II"/>
    <property type="evidence" value="ECO:0007669"/>
    <property type="project" value="TreeGrafter"/>
</dbReference>
<feature type="domain" description="Myb-like" evidence="10">
    <location>
        <begin position="96"/>
        <end position="139"/>
    </location>
</feature>
<gene>
    <name evidence="14" type="primary">CSON009245</name>
</gene>
<dbReference type="Pfam" id="PF25299">
    <property type="entry name" value="ZZ_ADA2"/>
    <property type="match status" value="1"/>
</dbReference>
<dbReference type="InterPro" id="IPR055141">
    <property type="entry name" value="TADA2A_B-like_dom"/>
</dbReference>
<reference evidence="14" key="1">
    <citation type="submission" date="2018-07" db="EMBL/GenBank/DDBJ databases">
        <authorList>
            <person name="Quirk P.G."/>
            <person name="Krulwich T.A."/>
        </authorList>
    </citation>
    <scope>NUCLEOTIDE SEQUENCE</scope>
</reference>
<dbReference type="GO" id="GO:0070461">
    <property type="term" value="C:SAGA-type complex"/>
    <property type="evidence" value="ECO:0007669"/>
    <property type="project" value="TreeGrafter"/>
</dbReference>
<evidence type="ECO:0000256" key="3">
    <source>
        <dbReference type="ARBA" id="ARBA00022771"/>
    </source>
</evidence>
<dbReference type="AlphaFoldDB" id="A0A336MXM7"/>
<evidence type="ECO:0000256" key="5">
    <source>
        <dbReference type="ARBA" id="ARBA00023015"/>
    </source>
</evidence>
<feature type="region of interest" description="Disordered" evidence="9">
    <location>
        <begin position="380"/>
        <end position="412"/>
    </location>
</feature>